<dbReference type="RefSeq" id="WP_121100764.1">
    <property type="nucleotide sequence ID" value="NZ_RBII01000002.1"/>
</dbReference>
<proteinExistence type="predicted"/>
<evidence type="ECO:0000313" key="4">
    <source>
        <dbReference type="Proteomes" id="UP000282211"/>
    </source>
</evidence>
<accession>A0A420WD51</accession>
<evidence type="ECO:0000256" key="1">
    <source>
        <dbReference type="SAM" id="Coils"/>
    </source>
</evidence>
<dbReference type="InParanoid" id="A0A420WD51"/>
<dbReference type="Proteomes" id="UP000282211">
    <property type="component" value="Unassembled WGS sequence"/>
</dbReference>
<feature type="coiled-coil region" evidence="1">
    <location>
        <begin position="309"/>
        <end position="342"/>
    </location>
</feature>
<feature type="region of interest" description="Disordered" evidence="2">
    <location>
        <begin position="836"/>
        <end position="857"/>
    </location>
</feature>
<name>A0A420WD51_9PROT</name>
<organism evidence="3 4">
    <name type="scientific">Litorimonas taeanensis</name>
    <dbReference type="NCBI Taxonomy" id="568099"/>
    <lineage>
        <taxon>Bacteria</taxon>
        <taxon>Pseudomonadati</taxon>
        <taxon>Pseudomonadota</taxon>
        <taxon>Alphaproteobacteria</taxon>
        <taxon>Maricaulales</taxon>
        <taxon>Robiginitomaculaceae</taxon>
    </lineage>
</organism>
<reference evidence="3 4" key="1">
    <citation type="submission" date="2018-10" db="EMBL/GenBank/DDBJ databases">
        <title>Genomic Encyclopedia of Type Strains, Phase IV (KMG-IV): sequencing the most valuable type-strain genomes for metagenomic binning, comparative biology and taxonomic classification.</title>
        <authorList>
            <person name="Goeker M."/>
        </authorList>
    </citation>
    <scope>NUCLEOTIDE SEQUENCE [LARGE SCALE GENOMIC DNA]</scope>
    <source>
        <strain evidence="3 4">DSM 22008</strain>
    </source>
</reference>
<keyword evidence="1" id="KW-0175">Coiled coil</keyword>
<dbReference type="EMBL" id="RBII01000002">
    <property type="protein sequence ID" value="RKQ68941.1"/>
    <property type="molecule type" value="Genomic_DNA"/>
</dbReference>
<keyword evidence="4" id="KW-1185">Reference proteome</keyword>
<feature type="region of interest" description="Disordered" evidence="2">
    <location>
        <begin position="398"/>
        <end position="421"/>
    </location>
</feature>
<gene>
    <name evidence="3" type="ORF">DES40_1717</name>
</gene>
<evidence type="ECO:0008006" key="5">
    <source>
        <dbReference type="Google" id="ProtNLM"/>
    </source>
</evidence>
<sequence>MQRKSGKIVIELTSTGGERLRKDLIALGPAGETALKRLDRATKQTAPGFNFLDSSVKELEGSLDGLQSQAGPLGRILGGLGPAGKFAAVGIGAVAVAGASALRVALDAAKAFDQMAKSADDLGLGTDSFQALKAASAQASVEFGQTEAALRQFTRAAAEASTGRGELSEKLKNSHPELLKSIQLETTMESKLNAVARALSQARNEEEKTLIATAAFGESGRSMIRVLGDQENAIEGLITEARNMGLVIDEAVLRKSEKMSSELSISAQVIDLQLKSAFVDLAPVIVTATAKFADFVRSSKDFVNGFKGLEKVDNRQAILRQNKAAEEQNQILKRRYDLLRSQPNVDENLTLLGKLKGDLGVGEFINDQGKVWTNPYLGVLDKQLEKIQTKLAKIQERREGLLKEEGEDDGEKKPPSKTSNDYVAAQEAAIAAARRRAEEERLVARIVADSLTPTERYTAELEKLNAVRSRLSDKQYQAALKELQTTRDESITQLEKETRLKQQAADLSLALADAINAVHSPQDIYNNQLRALNELKPYLSVETYSARLRVLKTDLEAANQAEAERLKQIEAAKAVRASLLTDHQRLNLELERLAGLRASIGVEGGLTEEEYARAIKKATEAYEALNKKGEGHVDILGQMGQGLDSNIASWKDFKTIALQTLIKIAAEAVLTKSKLDRLSAGGGLGGLLETIGSGLAGALGVGGSTPTPQTVTAGVHHIGIAQVGKSASVTRNVSAEIFNQAPRYHQGKAQIGSDEYPAILQANERVFSASDNRALIAAINRPSAASAAVHVPIKMTVINNANAQVETEERQNPSGERELLLKIDKRIQTGALAALRSPQGQKTMKQTYGFRPKLGTA</sequence>
<evidence type="ECO:0000256" key="2">
    <source>
        <dbReference type="SAM" id="MobiDB-lite"/>
    </source>
</evidence>
<dbReference type="AlphaFoldDB" id="A0A420WD51"/>
<comment type="caution">
    <text evidence="3">The sequence shown here is derived from an EMBL/GenBank/DDBJ whole genome shotgun (WGS) entry which is preliminary data.</text>
</comment>
<evidence type="ECO:0000313" key="3">
    <source>
        <dbReference type="EMBL" id="RKQ68941.1"/>
    </source>
</evidence>
<dbReference type="OrthoDB" id="7311517at2"/>
<protein>
    <recommendedName>
        <fullName evidence="5">Tail length tape measure protein</fullName>
    </recommendedName>
</protein>
<feature type="coiled-coil region" evidence="1">
    <location>
        <begin position="541"/>
        <end position="572"/>
    </location>
</feature>
<feature type="compositionally biased region" description="Basic and acidic residues" evidence="2">
    <location>
        <begin position="398"/>
        <end position="414"/>
    </location>
</feature>